<dbReference type="Proteomes" id="UP000050525">
    <property type="component" value="Unassembled WGS sequence"/>
</dbReference>
<dbReference type="EMBL" id="AKHW03006644">
    <property type="protein sequence ID" value="KYO19265.1"/>
    <property type="molecule type" value="Genomic_DNA"/>
</dbReference>
<reference evidence="2 3" key="1">
    <citation type="journal article" date="2012" name="Genome Biol.">
        <title>Sequencing three crocodilian genomes to illuminate the evolution of archosaurs and amniotes.</title>
        <authorList>
            <person name="St John J.A."/>
            <person name="Braun E.L."/>
            <person name="Isberg S.R."/>
            <person name="Miles L.G."/>
            <person name="Chong A.Y."/>
            <person name="Gongora J."/>
            <person name="Dalzell P."/>
            <person name="Moran C."/>
            <person name="Bed'hom B."/>
            <person name="Abzhanov A."/>
            <person name="Burgess S.C."/>
            <person name="Cooksey A.M."/>
            <person name="Castoe T.A."/>
            <person name="Crawford N.G."/>
            <person name="Densmore L.D."/>
            <person name="Drew J.C."/>
            <person name="Edwards S.V."/>
            <person name="Faircloth B.C."/>
            <person name="Fujita M.K."/>
            <person name="Greenwold M.J."/>
            <person name="Hoffmann F.G."/>
            <person name="Howard J.M."/>
            <person name="Iguchi T."/>
            <person name="Janes D.E."/>
            <person name="Khan S.Y."/>
            <person name="Kohno S."/>
            <person name="de Koning A.J."/>
            <person name="Lance S.L."/>
            <person name="McCarthy F.M."/>
            <person name="McCormack J.E."/>
            <person name="Merchant M.E."/>
            <person name="Peterson D.G."/>
            <person name="Pollock D.D."/>
            <person name="Pourmand N."/>
            <person name="Raney B.J."/>
            <person name="Roessler K.A."/>
            <person name="Sanford J.R."/>
            <person name="Sawyer R.H."/>
            <person name="Schmidt C.J."/>
            <person name="Triplett E.W."/>
            <person name="Tuberville T.D."/>
            <person name="Venegas-Anaya M."/>
            <person name="Howard J.T."/>
            <person name="Jarvis E.D."/>
            <person name="Guillette L.J.Jr."/>
            <person name="Glenn T.C."/>
            <person name="Green R.E."/>
            <person name="Ray D.A."/>
        </authorList>
    </citation>
    <scope>NUCLEOTIDE SEQUENCE [LARGE SCALE GENOMIC DNA]</scope>
    <source>
        <strain evidence="2">KSC_2009_1</strain>
    </source>
</reference>
<evidence type="ECO:0000313" key="3">
    <source>
        <dbReference type="Proteomes" id="UP000050525"/>
    </source>
</evidence>
<protein>
    <submittedName>
        <fullName evidence="2">Uncharacterized protein</fullName>
    </submittedName>
</protein>
<sequence length="109" mass="12552">MSSTRCWTSSVRPRTRPRPRGTPSVIEALEQQQQVVLGLQALELEELENVCQCAWAQATATYNQAQRQEEEEQWWEAEWAAQSQAAAREGLALEELESRIRRGLRRVLD</sequence>
<accession>A0A151M421</accession>
<evidence type="ECO:0000313" key="2">
    <source>
        <dbReference type="EMBL" id="KYO19265.1"/>
    </source>
</evidence>
<feature type="region of interest" description="Disordered" evidence="1">
    <location>
        <begin position="1"/>
        <end position="22"/>
    </location>
</feature>
<dbReference type="STRING" id="8496.A0A151M421"/>
<evidence type="ECO:0000256" key="1">
    <source>
        <dbReference type="SAM" id="MobiDB-lite"/>
    </source>
</evidence>
<gene>
    <name evidence="2" type="ORF">Y1Q_0021961</name>
</gene>
<dbReference type="AlphaFoldDB" id="A0A151M421"/>
<organism evidence="2 3">
    <name type="scientific">Alligator mississippiensis</name>
    <name type="common">American alligator</name>
    <dbReference type="NCBI Taxonomy" id="8496"/>
    <lineage>
        <taxon>Eukaryota</taxon>
        <taxon>Metazoa</taxon>
        <taxon>Chordata</taxon>
        <taxon>Craniata</taxon>
        <taxon>Vertebrata</taxon>
        <taxon>Euteleostomi</taxon>
        <taxon>Archelosauria</taxon>
        <taxon>Archosauria</taxon>
        <taxon>Crocodylia</taxon>
        <taxon>Alligatoridae</taxon>
        <taxon>Alligatorinae</taxon>
        <taxon>Alligator</taxon>
    </lineage>
</organism>
<keyword evidence="3" id="KW-1185">Reference proteome</keyword>
<name>A0A151M421_ALLMI</name>
<proteinExistence type="predicted"/>
<comment type="caution">
    <text evidence="2">The sequence shown here is derived from an EMBL/GenBank/DDBJ whole genome shotgun (WGS) entry which is preliminary data.</text>
</comment>